<dbReference type="AlphaFoldDB" id="A0A5C3L2M0"/>
<keyword evidence="4 6" id="KW-0964">Secreted</keyword>
<dbReference type="GO" id="GO:0005199">
    <property type="term" value="F:structural constituent of cell wall"/>
    <property type="evidence" value="ECO:0007669"/>
    <property type="project" value="InterPro"/>
</dbReference>
<keyword evidence="5 6" id="KW-1015">Disulfide bond</keyword>
<dbReference type="STRING" id="230819.A0A5C3L2M0"/>
<dbReference type="OrthoDB" id="4225815at2759"/>
<protein>
    <recommendedName>
        <fullName evidence="6">Hydrophobin</fullName>
    </recommendedName>
</protein>
<sequence length="109" mass="10701">MQFKALFALASLVTVAVGAPTDPPPSCSTGPIQCCNSVSAANVPAVSSLLGLLGIVVSPITALVGLTCSPLTIIGGGGTSCSGQTVCCNSNHFNGLVNVGCTPINIDIL</sequence>
<comment type="similarity">
    <text evidence="2 6">Belongs to the fungal hydrophobin family.</text>
</comment>
<evidence type="ECO:0000256" key="6">
    <source>
        <dbReference type="RuleBase" id="RU365009"/>
    </source>
</evidence>
<organism evidence="7 8">
    <name type="scientific">Coprinopsis marcescibilis</name>
    <name type="common">Agaric fungus</name>
    <name type="synonym">Psathyrella marcescibilis</name>
    <dbReference type="NCBI Taxonomy" id="230819"/>
    <lineage>
        <taxon>Eukaryota</taxon>
        <taxon>Fungi</taxon>
        <taxon>Dikarya</taxon>
        <taxon>Basidiomycota</taxon>
        <taxon>Agaricomycotina</taxon>
        <taxon>Agaricomycetes</taxon>
        <taxon>Agaricomycetidae</taxon>
        <taxon>Agaricales</taxon>
        <taxon>Agaricineae</taxon>
        <taxon>Psathyrellaceae</taxon>
        <taxon>Coprinopsis</taxon>
    </lineage>
</organism>
<evidence type="ECO:0000256" key="3">
    <source>
        <dbReference type="ARBA" id="ARBA00022512"/>
    </source>
</evidence>
<accession>A0A5C3L2M0</accession>
<dbReference type="EMBL" id="ML210169">
    <property type="protein sequence ID" value="TFK26958.1"/>
    <property type="molecule type" value="Genomic_DNA"/>
</dbReference>
<evidence type="ECO:0000256" key="2">
    <source>
        <dbReference type="ARBA" id="ARBA00010446"/>
    </source>
</evidence>
<comment type="subcellular location">
    <subcellularLocation>
        <location evidence="1 6">Secreted</location>
        <location evidence="1 6">Cell wall</location>
    </subcellularLocation>
</comment>
<evidence type="ECO:0000256" key="4">
    <source>
        <dbReference type="ARBA" id="ARBA00022525"/>
    </source>
</evidence>
<keyword evidence="6" id="KW-0732">Signal</keyword>
<proteinExistence type="inferred from homology"/>
<dbReference type="SMART" id="SM00075">
    <property type="entry name" value="HYDRO"/>
    <property type="match status" value="1"/>
</dbReference>
<keyword evidence="3 6" id="KW-0134">Cell wall</keyword>
<dbReference type="Proteomes" id="UP000307440">
    <property type="component" value="Unassembled WGS sequence"/>
</dbReference>
<dbReference type="CDD" id="cd23507">
    <property type="entry name" value="hydrophobin_I"/>
    <property type="match status" value="1"/>
</dbReference>
<dbReference type="GO" id="GO:0009277">
    <property type="term" value="C:fungal-type cell wall"/>
    <property type="evidence" value="ECO:0007669"/>
    <property type="project" value="InterPro"/>
</dbReference>
<evidence type="ECO:0000313" key="8">
    <source>
        <dbReference type="Proteomes" id="UP000307440"/>
    </source>
</evidence>
<evidence type="ECO:0000256" key="5">
    <source>
        <dbReference type="ARBA" id="ARBA00023157"/>
    </source>
</evidence>
<evidence type="ECO:0000256" key="1">
    <source>
        <dbReference type="ARBA" id="ARBA00004191"/>
    </source>
</evidence>
<keyword evidence="8" id="KW-1185">Reference proteome</keyword>
<feature type="chain" id="PRO_5023152567" description="Hydrophobin" evidence="6">
    <location>
        <begin position="19"/>
        <end position="109"/>
    </location>
</feature>
<dbReference type="InterPro" id="IPR001338">
    <property type="entry name" value="Class_I_Hydrophobin"/>
</dbReference>
<reference evidence="7 8" key="1">
    <citation type="journal article" date="2019" name="Nat. Ecol. Evol.">
        <title>Megaphylogeny resolves global patterns of mushroom evolution.</title>
        <authorList>
            <person name="Varga T."/>
            <person name="Krizsan K."/>
            <person name="Foldi C."/>
            <person name="Dima B."/>
            <person name="Sanchez-Garcia M."/>
            <person name="Sanchez-Ramirez S."/>
            <person name="Szollosi G.J."/>
            <person name="Szarkandi J.G."/>
            <person name="Papp V."/>
            <person name="Albert L."/>
            <person name="Andreopoulos W."/>
            <person name="Angelini C."/>
            <person name="Antonin V."/>
            <person name="Barry K.W."/>
            <person name="Bougher N.L."/>
            <person name="Buchanan P."/>
            <person name="Buyck B."/>
            <person name="Bense V."/>
            <person name="Catcheside P."/>
            <person name="Chovatia M."/>
            <person name="Cooper J."/>
            <person name="Damon W."/>
            <person name="Desjardin D."/>
            <person name="Finy P."/>
            <person name="Geml J."/>
            <person name="Haridas S."/>
            <person name="Hughes K."/>
            <person name="Justo A."/>
            <person name="Karasinski D."/>
            <person name="Kautmanova I."/>
            <person name="Kiss B."/>
            <person name="Kocsube S."/>
            <person name="Kotiranta H."/>
            <person name="LaButti K.M."/>
            <person name="Lechner B.E."/>
            <person name="Liimatainen K."/>
            <person name="Lipzen A."/>
            <person name="Lukacs Z."/>
            <person name="Mihaltcheva S."/>
            <person name="Morgado L.N."/>
            <person name="Niskanen T."/>
            <person name="Noordeloos M.E."/>
            <person name="Ohm R.A."/>
            <person name="Ortiz-Santana B."/>
            <person name="Ovrebo C."/>
            <person name="Racz N."/>
            <person name="Riley R."/>
            <person name="Savchenko A."/>
            <person name="Shiryaev A."/>
            <person name="Soop K."/>
            <person name="Spirin V."/>
            <person name="Szebenyi C."/>
            <person name="Tomsovsky M."/>
            <person name="Tulloss R.E."/>
            <person name="Uehling J."/>
            <person name="Grigoriev I.V."/>
            <person name="Vagvolgyi C."/>
            <person name="Papp T."/>
            <person name="Martin F.M."/>
            <person name="Miettinen O."/>
            <person name="Hibbett D.S."/>
            <person name="Nagy L.G."/>
        </authorList>
    </citation>
    <scope>NUCLEOTIDE SEQUENCE [LARGE SCALE GENOMIC DNA]</scope>
    <source>
        <strain evidence="7 8">CBS 121175</strain>
    </source>
</reference>
<feature type="signal peptide" evidence="6">
    <location>
        <begin position="1"/>
        <end position="18"/>
    </location>
</feature>
<evidence type="ECO:0000313" key="7">
    <source>
        <dbReference type="EMBL" id="TFK26958.1"/>
    </source>
</evidence>
<name>A0A5C3L2M0_COPMA</name>
<dbReference type="Pfam" id="PF01185">
    <property type="entry name" value="Hydrophobin"/>
    <property type="match status" value="1"/>
</dbReference>
<gene>
    <name evidence="7" type="ORF">FA15DRAFT_702370</name>
</gene>